<dbReference type="PATRIC" id="fig|1300343.5.peg.840"/>
<sequence length="292" mass="32827">MTLKATLLFILSFSSFTVFSQLDDYEYTGVIKLNDSAFISYKLVFEELDGKIQGYSMSDLGGKHETKSNIKGTYDSDKKEFSFAEYDIIYTKSPLGEIDMCLVNFSTRMRNLEKNKAFSGDFKGLYPDKTACLDGMLIMAASERVQERIAKLDERIQKSKKVSQEVKDKISAKRSVDTLTMSVVRKDENLNIFAKSKELTISIYDSGKVDDDRINLYVDDKLILENYAITREKKNIPVTITNKTAVVRVEAVNEGTSSPNTVKVEVKDGASLITTRTSLKKGEKAALTLVKQ</sequence>
<keyword evidence="4" id="KW-1185">Reference proteome</keyword>
<proteinExistence type="predicted"/>
<name>A0A0A2GUZ9_9FLAO</name>
<dbReference type="EMBL" id="JSAQ01000001">
    <property type="protein sequence ID" value="KGO07099.1"/>
    <property type="molecule type" value="Genomic_DNA"/>
</dbReference>
<keyword evidence="2" id="KW-0732">Signal</keyword>
<dbReference type="AlphaFoldDB" id="A0A0A2GUZ9"/>
<comment type="caution">
    <text evidence="3">The sequence shown here is derived from an EMBL/GenBank/DDBJ whole genome shotgun (WGS) entry which is preliminary data.</text>
</comment>
<evidence type="ECO:0000256" key="2">
    <source>
        <dbReference type="SAM" id="SignalP"/>
    </source>
</evidence>
<feature type="coiled-coil region" evidence="1">
    <location>
        <begin position="142"/>
        <end position="169"/>
    </location>
</feature>
<reference evidence="3 4" key="1">
    <citation type="submission" date="2014-10" db="EMBL/GenBank/DDBJ databases">
        <title>Draft genome sequence of the proteorhodopsin-containing marine bacterium Dokdonia donghaensis.</title>
        <authorList>
            <person name="Gomez-Consarnau L."/>
            <person name="Gonzalez J.M."/>
            <person name="Riedel T."/>
            <person name="Jaenicke S."/>
            <person name="Wagner-Doebler I."/>
            <person name="Fuhrman J.A."/>
        </authorList>
    </citation>
    <scope>NUCLEOTIDE SEQUENCE [LARGE SCALE GENOMIC DNA]</scope>
    <source>
        <strain evidence="3 4">DSW-1</strain>
    </source>
</reference>
<keyword evidence="1" id="KW-0175">Coiled coil</keyword>
<dbReference type="Proteomes" id="UP000030140">
    <property type="component" value="Unassembled WGS sequence"/>
</dbReference>
<dbReference type="KEGG" id="ddo:I597_0829"/>
<organism evidence="3 4">
    <name type="scientific">Dokdonia donghaensis DSW-1</name>
    <dbReference type="NCBI Taxonomy" id="1300343"/>
    <lineage>
        <taxon>Bacteria</taxon>
        <taxon>Pseudomonadati</taxon>
        <taxon>Bacteroidota</taxon>
        <taxon>Flavobacteriia</taxon>
        <taxon>Flavobacteriales</taxon>
        <taxon>Flavobacteriaceae</taxon>
        <taxon>Dokdonia</taxon>
    </lineage>
</organism>
<evidence type="ECO:0000313" key="4">
    <source>
        <dbReference type="Proteomes" id="UP000030140"/>
    </source>
</evidence>
<gene>
    <name evidence="3" type="ORF">NV36_09785</name>
</gene>
<evidence type="ECO:0000256" key="1">
    <source>
        <dbReference type="SAM" id="Coils"/>
    </source>
</evidence>
<feature type="signal peptide" evidence="2">
    <location>
        <begin position="1"/>
        <end position="20"/>
    </location>
</feature>
<evidence type="ECO:0000313" key="3">
    <source>
        <dbReference type="EMBL" id="KGO07099.1"/>
    </source>
</evidence>
<protein>
    <submittedName>
        <fullName evidence="3">Uncharacterized protein</fullName>
    </submittedName>
</protein>
<feature type="chain" id="PRO_5001987903" evidence="2">
    <location>
        <begin position="21"/>
        <end position="292"/>
    </location>
</feature>
<dbReference type="RefSeq" id="WP_035326682.1">
    <property type="nucleotide sequence ID" value="NZ_CP015125.1"/>
</dbReference>
<accession>A0A0A2GUZ9</accession>